<evidence type="ECO:0000259" key="7">
    <source>
        <dbReference type="Pfam" id="PF06429"/>
    </source>
</evidence>
<organism evidence="10 11">
    <name type="scientific">Zoogloea oryzae</name>
    <dbReference type="NCBI Taxonomy" id="310767"/>
    <lineage>
        <taxon>Bacteria</taxon>
        <taxon>Pseudomonadati</taxon>
        <taxon>Pseudomonadota</taxon>
        <taxon>Betaproteobacteria</taxon>
        <taxon>Rhodocyclales</taxon>
        <taxon>Zoogloeaceae</taxon>
        <taxon>Zoogloea</taxon>
    </lineage>
</organism>
<evidence type="ECO:0000259" key="6">
    <source>
        <dbReference type="Pfam" id="PF00460"/>
    </source>
</evidence>
<feature type="domain" description="Flagellar basal-body/hook protein C-terminal" evidence="7">
    <location>
        <begin position="605"/>
        <end position="649"/>
    </location>
</feature>
<gene>
    <name evidence="10" type="ORF">GCM10007933_25680</name>
</gene>
<dbReference type="EMBL" id="BSPX01000038">
    <property type="protein sequence ID" value="GLT23106.1"/>
    <property type="molecule type" value="Genomic_DNA"/>
</dbReference>
<dbReference type="PANTHER" id="PTHR30435">
    <property type="entry name" value="FLAGELLAR PROTEIN"/>
    <property type="match status" value="1"/>
</dbReference>
<dbReference type="InterPro" id="IPR001444">
    <property type="entry name" value="Flag_bb_rod_N"/>
</dbReference>
<keyword evidence="4 5" id="KW-0975">Bacterial flagellum</keyword>
<dbReference type="NCBIfam" id="TIGR03506">
    <property type="entry name" value="FlgEFG_subfam"/>
    <property type="match status" value="2"/>
</dbReference>
<evidence type="ECO:0000256" key="3">
    <source>
        <dbReference type="ARBA" id="ARBA00019015"/>
    </source>
</evidence>
<evidence type="ECO:0000256" key="4">
    <source>
        <dbReference type="ARBA" id="ARBA00023143"/>
    </source>
</evidence>
<evidence type="ECO:0000259" key="8">
    <source>
        <dbReference type="Pfam" id="PF07559"/>
    </source>
</evidence>
<feature type="domain" description="Flagellar hook protein FlgE D2" evidence="8">
    <location>
        <begin position="406"/>
        <end position="529"/>
    </location>
</feature>
<comment type="similarity">
    <text evidence="2 5">Belongs to the flagella basal body rod proteins family.</text>
</comment>
<comment type="subcellular location">
    <subcellularLocation>
        <location evidence="1 5">Bacterial flagellum basal body</location>
    </subcellularLocation>
</comment>
<evidence type="ECO:0000256" key="5">
    <source>
        <dbReference type="RuleBase" id="RU362116"/>
    </source>
</evidence>
<dbReference type="PANTHER" id="PTHR30435:SF1">
    <property type="entry name" value="FLAGELLAR HOOK PROTEIN FLGE"/>
    <property type="match status" value="1"/>
</dbReference>
<protein>
    <recommendedName>
        <fullName evidence="3 5">Flagellar hook protein FlgE</fullName>
    </recommendedName>
</protein>
<name>A0ABQ6FCT9_9RHOO</name>
<dbReference type="InterPro" id="IPR020013">
    <property type="entry name" value="Flagellar_FlgE/F/G"/>
</dbReference>
<accession>A0ABQ6FCT9</accession>
<comment type="function">
    <text evidence="5">A flexible structure which links the flagellar filament to the drive apparatus in the basal body.</text>
</comment>
<dbReference type="SUPFAM" id="SSF117143">
    <property type="entry name" value="Flagellar hook protein flgE"/>
    <property type="match status" value="2"/>
</dbReference>
<dbReference type="Pfam" id="PF00460">
    <property type="entry name" value="Flg_bb_rod"/>
    <property type="match status" value="1"/>
</dbReference>
<dbReference type="Gene3D" id="2.60.98.20">
    <property type="entry name" value="Flagellar hook protein FlgE"/>
    <property type="match status" value="1"/>
</dbReference>
<dbReference type="InterPro" id="IPR037058">
    <property type="entry name" value="Falgellar_hook_FlgE_sf"/>
</dbReference>
<evidence type="ECO:0000259" key="9">
    <source>
        <dbReference type="Pfam" id="PF22692"/>
    </source>
</evidence>
<dbReference type="Proteomes" id="UP001157167">
    <property type="component" value="Unassembled WGS sequence"/>
</dbReference>
<reference evidence="11" key="1">
    <citation type="journal article" date="2019" name="Int. J. Syst. Evol. Microbiol.">
        <title>The Global Catalogue of Microorganisms (GCM) 10K type strain sequencing project: providing services to taxonomists for standard genome sequencing and annotation.</title>
        <authorList>
            <consortium name="The Broad Institute Genomics Platform"/>
            <consortium name="The Broad Institute Genome Sequencing Center for Infectious Disease"/>
            <person name="Wu L."/>
            <person name="Ma J."/>
        </authorList>
    </citation>
    <scope>NUCLEOTIDE SEQUENCE [LARGE SCALE GENOMIC DNA]</scope>
    <source>
        <strain evidence="11">NBRC 102407</strain>
    </source>
</reference>
<evidence type="ECO:0000313" key="10">
    <source>
        <dbReference type="EMBL" id="GLT23106.1"/>
    </source>
</evidence>
<evidence type="ECO:0000256" key="2">
    <source>
        <dbReference type="ARBA" id="ARBA00009677"/>
    </source>
</evidence>
<dbReference type="InterPro" id="IPR037925">
    <property type="entry name" value="FlgE/F/G-like"/>
</dbReference>
<dbReference type="Pfam" id="PF22692">
    <property type="entry name" value="LlgE_F_G_D1"/>
    <property type="match status" value="1"/>
</dbReference>
<keyword evidence="11" id="KW-1185">Reference proteome</keyword>
<dbReference type="InterPro" id="IPR011491">
    <property type="entry name" value="FlgE_D2"/>
</dbReference>
<dbReference type="Pfam" id="PF07559">
    <property type="entry name" value="FlgE_D2"/>
    <property type="match status" value="1"/>
</dbReference>
<evidence type="ECO:0000313" key="11">
    <source>
        <dbReference type="Proteomes" id="UP001157167"/>
    </source>
</evidence>
<dbReference type="InterPro" id="IPR010930">
    <property type="entry name" value="Flg_bb/hook_C_dom"/>
</dbReference>
<sequence length="650" mass="65454">MAFQQGLSGLSIASKALDAISNNVSNSGTVGFKEASAQFADVFAASLSAGSATQVGIGASVNKVSQQFTQGNISTSSNTLDLAVNGAGFFRMSDAGTITYSRNGQFHVDKEGYVVNSSGLRLTGNTYDAKGLPSGVGGEIQLSFGDADPKATTDAGYTVNLDSRSGSPKSLTQALLKGTSTPVSSSAPLSFTAANNDLTITVDGETTATAKIAASTYTDTSSLVAAIQTAIDQTTLKGRVTASSDSSGIITLNSTHGGRLSSLDVSGNAAMQLKLAPTATAIMSVSGSNATYASLTGTVVPAYPLTIPASVMNIAVDGGSAVAVSVPAGTYATAAVLATALQAAVDATGAGSSGLRGKVVVGTNPSDAITFSSATAGGTSKIVVSDGSGTLAGTTLGIPTFAATANTGGFSITDPASYTSTTSQTVYDSLGNPHTQSLYFVKTAQANKWDVYTSLDGGFPPEIDPATGLHSPTTVSFDSNGGLLTPKTISTSYTVTTGATKALTVTVDLTNSTQFGNSFGVAKLSQNGYKPGSLSGLTVEADGTILGNFSNGQSRTMGQVLLTNFRNPNGLVSVGGNQWQWTPEAGAVDGAGAAPGTGTLGVLQSAAIEESNVDLTSELVNMITQQRAYQANAQSIKTQDQVLQTLVNLR</sequence>
<feature type="domain" description="Flagellar hook protein FlgE/F/G-like D1" evidence="9">
    <location>
        <begin position="83"/>
        <end position="124"/>
    </location>
</feature>
<evidence type="ECO:0000256" key="1">
    <source>
        <dbReference type="ARBA" id="ARBA00004117"/>
    </source>
</evidence>
<dbReference type="InterPro" id="IPR053967">
    <property type="entry name" value="LlgE_F_G-like_D1"/>
</dbReference>
<comment type="caution">
    <text evidence="10">The sequence shown here is derived from an EMBL/GenBank/DDBJ whole genome shotgun (WGS) entry which is preliminary data.</text>
</comment>
<feature type="domain" description="Flagellar basal body rod protein N-terminal" evidence="6">
    <location>
        <begin position="6"/>
        <end position="33"/>
    </location>
</feature>
<proteinExistence type="inferred from homology"/>
<dbReference type="Pfam" id="PF06429">
    <property type="entry name" value="Flg_bbr_C"/>
    <property type="match status" value="1"/>
</dbReference>
<dbReference type="RefSeq" id="WP_284188329.1">
    <property type="nucleotide sequence ID" value="NZ_BSPX01000038.1"/>
</dbReference>